<dbReference type="InterPro" id="IPR024163">
    <property type="entry name" value="Aerotolerance_reg_N"/>
</dbReference>
<keyword evidence="2" id="KW-0472">Membrane</keyword>
<keyword evidence="2" id="KW-0812">Transmembrane</keyword>
<feature type="domain" description="VWFA" evidence="4">
    <location>
        <begin position="101"/>
        <end position="202"/>
    </location>
</feature>
<reference evidence="5" key="1">
    <citation type="journal article" date="2015" name="Nature">
        <title>Complex archaea that bridge the gap between prokaryotes and eukaryotes.</title>
        <authorList>
            <person name="Spang A."/>
            <person name="Saw J.H."/>
            <person name="Jorgensen S.L."/>
            <person name="Zaremba-Niedzwiedzka K."/>
            <person name="Martijn J."/>
            <person name="Lind A.E."/>
            <person name="van Eijk R."/>
            <person name="Schleper C."/>
            <person name="Guy L."/>
            <person name="Ettema T.J."/>
        </authorList>
    </citation>
    <scope>NUCLEOTIDE SEQUENCE</scope>
</reference>
<dbReference type="PANTHER" id="PTHR37464:SF1">
    <property type="entry name" value="BLL2463 PROTEIN"/>
    <property type="match status" value="1"/>
</dbReference>
<protein>
    <recommendedName>
        <fullName evidence="6">VWFA domain-containing protein</fullName>
    </recommendedName>
</protein>
<dbReference type="InterPro" id="IPR002035">
    <property type="entry name" value="VWF_A"/>
</dbReference>
<evidence type="ECO:0000256" key="1">
    <source>
        <dbReference type="SAM" id="MobiDB-lite"/>
    </source>
</evidence>
<comment type="caution">
    <text evidence="5">The sequence shown here is derived from an EMBL/GenBank/DDBJ whole genome shotgun (WGS) entry which is preliminary data.</text>
</comment>
<feature type="transmembrane region" description="Helical" evidence="2">
    <location>
        <begin position="12"/>
        <end position="35"/>
    </location>
</feature>
<evidence type="ECO:0000313" key="5">
    <source>
        <dbReference type="EMBL" id="KKN97026.1"/>
    </source>
</evidence>
<feature type="transmembrane region" description="Helical" evidence="2">
    <location>
        <begin position="66"/>
        <end position="84"/>
    </location>
</feature>
<evidence type="ECO:0000259" key="3">
    <source>
        <dbReference type="Pfam" id="PF07584"/>
    </source>
</evidence>
<evidence type="ECO:0008006" key="6">
    <source>
        <dbReference type="Google" id="ProtNLM"/>
    </source>
</evidence>
<dbReference type="PANTHER" id="PTHR37464">
    <property type="entry name" value="BLL2463 PROTEIN"/>
    <property type="match status" value="1"/>
</dbReference>
<gene>
    <name evidence="5" type="ORF">LCGC14_0162770</name>
</gene>
<dbReference type="EMBL" id="LAZR01000061">
    <property type="protein sequence ID" value="KKN97026.1"/>
    <property type="molecule type" value="Genomic_DNA"/>
</dbReference>
<evidence type="ECO:0000256" key="2">
    <source>
        <dbReference type="SAM" id="Phobius"/>
    </source>
</evidence>
<dbReference type="SUPFAM" id="SSF53300">
    <property type="entry name" value="vWA-like"/>
    <property type="match status" value="1"/>
</dbReference>
<dbReference type="Pfam" id="PF13519">
    <property type="entry name" value="VWA_2"/>
    <property type="match status" value="1"/>
</dbReference>
<accession>A0A0F9XDB6</accession>
<dbReference type="InterPro" id="IPR029062">
    <property type="entry name" value="Class_I_gatase-like"/>
</dbReference>
<dbReference type="NCBIfam" id="TIGR02226">
    <property type="entry name" value="two_anch"/>
    <property type="match status" value="1"/>
</dbReference>
<proteinExistence type="predicted"/>
<dbReference type="Gene3D" id="3.40.50.880">
    <property type="match status" value="1"/>
</dbReference>
<feature type="domain" description="Aerotolerance regulator N-terminal" evidence="3">
    <location>
        <begin position="12"/>
        <end position="86"/>
    </location>
</feature>
<dbReference type="AlphaFoldDB" id="A0A0F9XDB6"/>
<name>A0A0F9XDB6_9ZZZZ</name>
<feature type="region of interest" description="Disordered" evidence="1">
    <location>
        <begin position="729"/>
        <end position="748"/>
    </location>
</feature>
<dbReference type="Gene3D" id="3.40.50.410">
    <property type="entry name" value="von Willebrand factor, type A domain"/>
    <property type="match status" value="1"/>
</dbReference>
<dbReference type="InterPro" id="IPR036465">
    <property type="entry name" value="vWFA_dom_sf"/>
</dbReference>
<dbReference type="SUPFAM" id="SSF52317">
    <property type="entry name" value="Class I glutamine amidotransferase-like"/>
    <property type="match status" value="1"/>
</dbReference>
<dbReference type="InterPro" id="IPR011933">
    <property type="entry name" value="Double_TM_dom"/>
</dbReference>
<feature type="compositionally biased region" description="Basic and acidic residues" evidence="1">
    <location>
        <begin position="738"/>
        <end position="748"/>
    </location>
</feature>
<keyword evidence="2" id="KW-1133">Transmembrane helix</keyword>
<dbReference type="Pfam" id="PF07584">
    <property type="entry name" value="BatA"/>
    <property type="match status" value="1"/>
</dbReference>
<evidence type="ECO:0000259" key="4">
    <source>
        <dbReference type="Pfam" id="PF13519"/>
    </source>
</evidence>
<organism evidence="5">
    <name type="scientific">marine sediment metagenome</name>
    <dbReference type="NCBI Taxonomy" id="412755"/>
    <lineage>
        <taxon>unclassified sequences</taxon>
        <taxon>metagenomes</taxon>
        <taxon>ecological metagenomes</taxon>
    </lineage>
</organism>
<sequence>MNPAAGDLLALTFAAPAMLIGLLAAAIPVVLHLLASVRAPQAAFPTLRFLQTAMEQTARRRRVQHWLLLILRSLMLGLLALAVAEPISQAVGGWGREHTIAIVLDNSASMAVQTGGTSRFSRAQAQIANLLAGDDKPTRVALLATNGPADRIGLTNDLGAVRAELNRITVVPARAPLAERVREALLMLRQGSGRKTLCVLSDLQRVSFEDLLALTALGEAEDVSVAVVDTSEGPVRNVGITDLTVAGPGIVGGALRWTAELTNASATEQVVRARLVIEDVPTGQPAVRSLRPAGQNGDTATVTFTYRPAQPGTLVGAVALDGSDDLSVDDRRHACVDVGEGVRIAVVRPVAEGAGPKWLEPAAMLLAALDPFDPPEAGPITPKAVAAATFDAGDWAGAGAVFFCQAPQFTPAQSQAVAEFASGGGVVVFFLGPGISAANYNERFIDEISADGGLLPARIGPAVGQVGPNAPAASSSWIDVQHAYFAGLYDATTPVPPVRVQRYYRLRLQPTGGRMLIQLENGDPLLVIKPFGDGRVIVCAVPASPSWSNLPTWSAFLPMVTRMSLLAGAAAQRDRTVAVGAAVSIRPDLSGPGEASAVRIFPPGAEGDEAIDLPLTASVRGPTATFERTFRAGVYRWRVAGPPRERPWPTGAFAVVPAGSESDLSAFGRDELRAHLADREGGAAVGPSLAAALGELAARSQEHRWWDVVVVVVAVALLVEALVANRSRRPAGTAGARRQRDAFRPAGG</sequence>